<evidence type="ECO:0000313" key="1">
    <source>
        <dbReference type="EMBL" id="KAH7838347.1"/>
    </source>
</evidence>
<sequence>MSKSDDAEVVNTIQPVEESSTAQPPLQGKKLSWNKLRRYDSLDIESNKFESTHGNRTQQAAGWSVILHLAFQSIGVVYGDIGTSPLYVYSSTFTDGIKHNDDILGVLSLIIYTITLIPLIKYVFIVLRANDNGDGGTFALYSLICRYAKVGLIPSRQVEDADISNFQLELPNNRVKRASRVKSSLEKSRFAKYFLLIASMLGTSMVIGDGVLTPSISVLSAVSGLKEATSSITEGKIVWISVAILVLLFSFQRFGTDKVGYTFAPIISIWFLMISGIGVYNFIKFDPTVIKALNPQYIVEYFKRNKKDAWISLGGAVLAITGTEAMFADLGHFSVRSIQISMCGITYPSLILAYIGQASFLRKNSDMVASTFYKSIPHGIYWPMFVVAVMAAIIASQAMISGAFSIIQQSLALGCFPRVKVVHTSAKYEGQVYIPEVNYILMLACVAVTVAFKTTTKIGNAYGIAVVFVMTLTSALVILVMIMIWKINILLVILYILIIGSVELLYLSSVLYKFDEGGYLPLAFAVFLMVIMFIWNDVYRRKYYYELDHKVSPAEVKEIIDSANVCRIPGFAIFYSELVQGIPPIFKHYAENVPALHSVLVFVSIKSLPMSKVPVEERFLFRRVQPNELNMFRCVVRYGYTDMQNEQEPFERILVERLKEFIRDDSLYSAVVQNVEEKNGGEGSDDETANGEYVNIEGKKVNNERQIEAMGREIDVLDRAWGAGVVHLMGENEVIAAKGANIGKKVVIDYAFNFIRRNLRQTEKVFDIPHQRLLKVGMTYEL</sequence>
<dbReference type="Proteomes" id="UP000828048">
    <property type="component" value="Chromosome 6"/>
</dbReference>
<protein>
    <submittedName>
        <fullName evidence="1">Uncharacterized protein</fullName>
    </submittedName>
</protein>
<comment type="caution">
    <text evidence="1">The sequence shown here is derived from an EMBL/GenBank/DDBJ whole genome shotgun (WGS) entry which is preliminary data.</text>
</comment>
<gene>
    <name evidence="1" type="ORF">Vadar_025224</name>
</gene>
<keyword evidence="2" id="KW-1185">Reference proteome</keyword>
<organism evidence="1 2">
    <name type="scientific">Vaccinium darrowii</name>
    <dbReference type="NCBI Taxonomy" id="229202"/>
    <lineage>
        <taxon>Eukaryota</taxon>
        <taxon>Viridiplantae</taxon>
        <taxon>Streptophyta</taxon>
        <taxon>Embryophyta</taxon>
        <taxon>Tracheophyta</taxon>
        <taxon>Spermatophyta</taxon>
        <taxon>Magnoliopsida</taxon>
        <taxon>eudicotyledons</taxon>
        <taxon>Gunneridae</taxon>
        <taxon>Pentapetalae</taxon>
        <taxon>asterids</taxon>
        <taxon>Ericales</taxon>
        <taxon>Ericaceae</taxon>
        <taxon>Vaccinioideae</taxon>
        <taxon>Vaccinieae</taxon>
        <taxon>Vaccinium</taxon>
    </lineage>
</organism>
<reference evidence="1 2" key="1">
    <citation type="journal article" date="2021" name="Hortic Res">
        <title>High-quality reference genome and annotation aids understanding of berry development for evergreen blueberry (Vaccinium darrowii).</title>
        <authorList>
            <person name="Yu J."/>
            <person name="Hulse-Kemp A.M."/>
            <person name="Babiker E."/>
            <person name="Staton M."/>
        </authorList>
    </citation>
    <scope>NUCLEOTIDE SEQUENCE [LARGE SCALE GENOMIC DNA]</scope>
    <source>
        <strain evidence="2">cv. NJ 8807/NJ 8810</strain>
        <tissue evidence="1">Young leaf</tissue>
    </source>
</reference>
<accession>A0ACB7XC32</accession>
<evidence type="ECO:0000313" key="2">
    <source>
        <dbReference type="Proteomes" id="UP000828048"/>
    </source>
</evidence>
<name>A0ACB7XC32_9ERIC</name>
<proteinExistence type="predicted"/>
<dbReference type="EMBL" id="CM037156">
    <property type="protein sequence ID" value="KAH7838347.1"/>
    <property type="molecule type" value="Genomic_DNA"/>
</dbReference>